<proteinExistence type="predicted"/>
<dbReference type="InterPro" id="IPR000182">
    <property type="entry name" value="GNAT_dom"/>
</dbReference>
<dbReference type="PANTHER" id="PTHR43792:SF1">
    <property type="entry name" value="N-ACETYLTRANSFERASE DOMAIN-CONTAINING PROTEIN"/>
    <property type="match status" value="1"/>
</dbReference>
<dbReference type="RefSeq" id="WP_115548717.1">
    <property type="nucleotide sequence ID" value="NZ_QRGP01000001.1"/>
</dbReference>
<name>A0A371BHY6_9SPHN</name>
<accession>A0A371BHY6</accession>
<dbReference type="EMBL" id="QRGP01000001">
    <property type="protein sequence ID" value="RDV07170.1"/>
    <property type="molecule type" value="Genomic_DNA"/>
</dbReference>
<dbReference type="InterPro" id="IPR016181">
    <property type="entry name" value="Acyl_CoA_acyltransferase"/>
</dbReference>
<dbReference type="GO" id="GO:0016747">
    <property type="term" value="F:acyltransferase activity, transferring groups other than amino-acyl groups"/>
    <property type="evidence" value="ECO:0007669"/>
    <property type="project" value="InterPro"/>
</dbReference>
<evidence type="ECO:0000313" key="2">
    <source>
        <dbReference type="EMBL" id="RDV07170.1"/>
    </source>
</evidence>
<organism evidence="2 3">
    <name type="scientific">Sphingorhabdus pulchriflava</name>
    <dbReference type="NCBI Taxonomy" id="2292257"/>
    <lineage>
        <taxon>Bacteria</taxon>
        <taxon>Pseudomonadati</taxon>
        <taxon>Pseudomonadota</taxon>
        <taxon>Alphaproteobacteria</taxon>
        <taxon>Sphingomonadales</taxon>
        <taxon>Sphingomonadaceae</taxon>
        <taxon>Sphingorhabdus</taxon>
    </lineage>
</organism>
<reference evidence="3" key="1">
    <citation type="submission" date="2018-08" db="EMBL/GenBank/DDBJ databases">
        <authorList>
            <person name="Kim S.-J."/>
            <person name="Jung G.-Y."/>
        </authorList>
    </citation>
    <scope>NUCLEOTIDE SEQUENCE [LARGE SCALE GENOMIC DNA]</scope>
    <source>
        <strain evidence="3">GY_G</strain>
    </source>
</reference>
<protein>
    <submittedName>
        <fullName evidence="2">N-acetyltransferase</fullName>
    </submittedName>
</protein>
<dbReference type="PROSITE" id="PS51186">
    <property type="entry name" value="GNAT"/>
    <property type="match status" value="1"/>
</dbReference>
<evidence type="ECO:0000313" key="3">
    <source>
        <dbReference type="Proteomes" id="UP000263833"/>
    </source>
</evidence>
<gene>
    <name evidence="2" type="ORF">DXH95_07295</name>
</gene>
<dbReference type="OrthoDB" id="6293260at2"/>
<dbReference type="Pfam" id="PF13302">
    <property type="entry name" value="Acetyltransf_3"/>
    <property type="match status" value="1"/>
</dbReference>
<dbReference type="SUPFAM" id="SSF55729">
    <property type="entry name" value="Acyl-CoA N-acyltransferases (Nat)"/>
    <property type="match status" value="1"/>
</dbReference>
<keyword evidence="2" id="KW-0808">Transferase</keyword>
<dbReference type="Gene3D" id="3.40.630.30">
    <property type="match status" value="1"/>
</dbReference>
<evidence type="ECO:0000259" key="1">
    <source>
        <dbReference type="PROSITE" id="PS51186"/>
    </source>
</evidence>
<dbReference type="InterPro" id="IPR051531">
    <property type="entry name" value="N-acetyltransferase"/>
</dbReference>
<keyword evidence="3" id="KW-1185">Reference proteome</keyword>
<feature type="domain" description="N-acetyltransferase" evidence="1">
    <location>
        <begin position="11"/>
        <end position="180"/>
    </location>
</feature>
<sequence>MPAFRLETPRLILRQWCEEDIDPFHGICSDPIVMETLGPLMSRDEVAALVARMYRMQEDEGHCFWAMERKEDAQLIGWCGIVRGRPGTSIDGKPEAGWRMTPSAWGKGFVTEAAIASAQWAFDNLPDDAVWAITNTDNLRSRAVMERVGMVHDPALDFDHPQLPADSPLLRHVTYRIGREEWERTKASE</sequence>
<dbReference type="Proteomes" id="UP000263833">
    <property type="component" value="Unassembled WGS sequence"/>
</dbReference>
<dbReference type="PANTHER" id="PTHR43792">
    <property type="entry name" value="GNAT FAMILY, PUTATIVE (AFU_ORTHOLOGUE AFUA_3G00765)-RELATED-RELATED"/>
    <property type="match status" value="1"/>
</dbReference>
<dbReference type="AlphaFoldDB" id="A0A371BHY6"/>
<comment type="caution">
    <text evidence="2">The sequence shown here is derived from an EMBL/GenBank/DDBJ whole genome shotgun (WGS) entry which is preliminary data.</text>
</comment>